<name>A0ABN3DW41_9ACTN</name>
<dbReference type="EMBL" id="BAAATR010000009">
    <property type="protein sequence ID" value="GAA2242795.1"/>
    <property type="molecule type" value="Genomic_DNA"/>
</dbReference>
<accession>A0ABN3DW41</accession>
<keyword evidence="3" id="KW-1185">Reference proteome</keyword>
<evidence type="ECO:0000256" key="1">
    <source>
        <dbReference type="SAM" id="Coils"/>
    </source>
</evidence>
<evidence type="ECO:0000313" key="3">
    <source>
        <dbReference type="Proteomes" id="UP001500305"/>
    </source>
</evidence>
<organism evidence="2 3">
    <name type="scientific">Kitasatospora cystarginea</name>
    <dbReference type="NCBI Taxonomy" id="58350"/>
    <lineage>
        <taxon>Bacteria</taxon>
        <taxon>Bacillati</taxon>
        <taxon>Actinomycetota</taxon>
        <taxon>Actinomycetes</taxon>
        <taxon>Kitasatosporales</taxon>
        <taxon>Streptomycetaceae</taxon>
        <taxon>Kitasatospora</taxon>
    </lineage>
</organism>
<feature type="coiled-coil region" evidence="1">
    <location>
        <begin position="302"/>
        <end position="329"/>
    </location>
</feature>
<dbReference type="RefSeq" id="WP_344636429.1">
    <property type="nucleotide sequence ID" value="NZ_BAAATR010000009.1"/>
</dbReference>
<gene>
    <name evidence="2" type="ORF">GCM10010430_25490</name>
</gene>
<comment type="caution">
    <text evidence="2">The sequence shown here is derived from an EMBL/GenBank/DDBJ whole genome shotgun (WGS) entry which is preliminary data.</text>
</comment>
<protein>
    <submittedName>
        <fullName evidence="2">Uncharacterized protein</fullName>
    </submittedName>
</protein>
<keyword evidence="1" id="KW-0175">Coiled coil</keyword>
<dbReference type="Proteomes" id="UP001500305">
    <property type="component" value="Unassembled WGS sequence"/>
</dbReference>
<reference evidence="2 3" key="1">
    <citation type="journal article" date="2019" name="Int. J. Syst. Evol. Microbiol.">
        <title>The Global Catalogue of Microorganisms (GCM) 10K type strain sequencing project: providing services to taxonomists for standard genome sequencing and annotation.</title>
        <authorList>
            <consortium name="The Broad Institute Genomics Platform"/>
            <consortium name="The Broad Institute Genome Sequencing Center for Infectious Disease"/>
            <person name="Wu L."/>
            <person name="Ma J."/>
        </authorList>
    </citation>
    <scope>NUCLEOTIDE SEQUENCE [LARGE SCALE GENOMIC DNA]</scope>
    <source>
        <strain evidence="2 3">JCM 7356</strain>
    </source>
</reference>
<proteinExistence type="predicted"/>
<sequence>MPTISVVTVVPDEHRLPEAYRSLSAQRLPDGWQWQWVLRGVRDLPEAGLPEDGRISAAAPACDRDALTRTTGCLLRTLDADGLLPQDALKRDIELMTARPELGWCLSPGLQLLPDGTTAADPDGPPPGPIAPGILAGTLRSGQLPAPGAALTVRTELLRALGDRLDEPGGAGLGLLLACEAVAQGWMLAEPGTIHRNGRRLPPSEDAVAAALGRADALLRTGWRRQSPPALSRFEQQLGRSSDPQWSHDHRVEIHGAVNAVLREADDIMKRRTRNGLWTPPGEIAEGGSNIGLVTAARVWVLDRLEARIRAAREVLDQVERDSRAYREEGPAARLRV</sequence>
<evidence type="ECO:0000313" key="2">
    <source>
        <dbReference type="EMBL" id="GAA2242795.1"/>
    </source>
</evidence>